<organism evidence="1 2">
    <name type="scientific">Gadus morhua</name>
    <name type="common">Atlantic cod</name>
    <dbReference type="NCBI Taxonomy" id="8049"/>
    <lineage>
        <taxon>Eukaryota</taxon>
        <taxon>Metazoa</taxon>
        <taxon>Chordata</taxon>
        <taxon>Craniata</taxon>
        <taxon>Vertebrata</taxon>
        <taxon>Euteleostomi</taxon>
        <taxon>Actinopterygii</taxon>
        <taxon>Neopterygii</taxon>
        <taxon>Teleostei</taxon>
        <taxon>Neoteleostei</taxon>
        <taxon>Acanthomorphata</taxon>
        <taxon>Zeiogadaria</taxon>
        <taxon>Gadariae</taxon>
        <taxon>Gadiformes</taxon>
        <taxon>Gadoidei</taxon>
        <taxon>Gadidae</taxon>
        <taxon>Gadus</taxon>
    </lineage>
</organism>
<dbReference type="Gene3D" id="6.10.250.1950">
    <property type="match status" value="1"/>
</dbReference>
<reference evidence="1" key="1">
    <citation type="submission" date="2025-08" db="UniProtKB">
        <authorList>
            <consortium name="Ensembl"/>
        </authorList>
    </citation>
    <scope>IDENTIFICATION</scope>
</reference>
<reference evidence="1" key="2">
    <citation type="submission" date="2025-09" db="UniProtKB">
        <authorList>
            <consortium name="Ensembl"/>
        </authorList>
    </citation>
    <scope>IDENTIFICATION</scope>
</reference>
<dbReference type="Proteomes" id="UP000694546">
    <property type="component" value="Chromosome 20"/>
</dbReference>
<accession>A0A8C5F896</accession>
<dbReference type="OMA" id="SKKCEDD"/>
<evidence type="ECO:0000313" key="1">
    <source>
        <dbReference type="Ensembl" id="ENSGMOP00000015205.2"/>
    </source>
</evidence>
<dbReference type="GO" id="GO:0031262">
    <property type="term" value="C:Ndc80 complex"/>
    <property type="evidence" value="ECO:0007669"/>
    <property type="project" value="InterPro"/>
</dbReference>
<evidence type="ECO:0000313" key="2">
    <source>
        <dbReference type="Proteomes" id="UP000694546"/>
    </source>
</evidence>
<dbReference type="GO" id="GO:0007059">
    <property type="term" value="P:chromosome segregation"/>
    <property type="evidence" value="ECO:0007669"/>
    <property type="project" value="InterPro"/>
</dbReference>
<dbReference type="Ensembl" id="ENSGMOT00000015595.2">
    <property type="protein sequence ID" value="ENSGMOP00000015205.2"/>
    <property type="gene ID" value="ENSGMOG00000014226.2"/>
</dbReference>
<dbReference type="GO" id="GO:0051301">
    <property type="term" value="P:cell division"/>
    <property type="evidence" value="ECO:0007669"/>
    <property type="project" value="UniProtKB-UniRule"/>
</dbReference>
<name>A0A8C5F896_GADMO</name>
<proteinExistence type="predicted"/>
<protein>
    <submittedName>
        <fullName evidence="1">Uncharacterized protein</fullName>
    </submittedName>
</protein>
<dbReference type="AlphaFoldDB" id="A0A8C5F896"/>
<sequence length="208" mass="23500">MASIKDPHVVDSFRVAMEEVYSRLLVQTSGEISEAAVELGLSHRRSMKSAADTCSKKCEDDKLFETIQTNKQDLAKKTLLMKEKRDAISRSLVEMEQKQGQKDALRLQMETLREEQAERRGLVVSQNRANKDRLKNLLKAKQVFQERLGLEIRRIHGAELCLSVRLPQAYPLGLPVWVRVRVRLTLTSGLPVRISLTLTGNPNPLGLG</sequence>
<dbReference type="GeneTree" id="ENSGT01120000277801"/>
<dbReference type="GO" id="GO:0005634">
    <property type="term" value="C:nucleus"/>
    <property type="evidence" value="ECO:0007669"/>
    <property type="project" value="UniProtKB-SubCell"/>
</dbReference>
<keyword evidence="2" id="KW-1185">Reference proteome</keyword>